<name>A0A087ABD3_9BIFI</name>
<sequence>MDKAGTFDGVDVVGGEDRIAVRSGHVALGLGGLAGEVREDRVVAATGEVGALELTHDLVVLAELLGVGAEQRLAEVELLAGELAFGGPDLDIVDVGADDDREVGGHGPRGGGPEDGVGVLLVAQLDGHGDGGVLTVLVDVGVHAQLVRGQRRAILRAVRQHAVALVGETLVVELLERPHHGFHVRNVQRLVTVLEVDPAGLTVHVVLPFMRVLEHGGAAGVVELVDAHLLDLVDRVDAELLLRLELGGQTVGIPAEDAVDLTALHRLVARDHVLGVAREQVAVVRQAVRERRAVEEHELVLAVVAGGVAFDGLLEGVVLVPVVEDGLLHVREAGVRRDVRGLAALVRLGIYVVAHRVVLLVYASLVSYEDDFGSDVFPTSSPPPRYHLACHAHDRLLPRHAPRDRLRSAVSGRSRRFY</sequence>
<accession>A0A087ABD3</accession>
<evidence type="ECO:0000313" key="1">
    <source>
        <dbReference type="EMBL" id="KFI56083.1"/>
    </source>
</evidence>
<evidence type="ECO:0000313" key="2">
    <source>
        <dbReference type="Proteomes" id="UP000029072"/>
    </source>
</evidence>
<reference evidence="1 2" key="1">
    <citation type="submission" date="2014-03" db="EMBL/GenBank/DDBJ databases">
        <title>Genomics of Bifidobacteria.</title>
        <authorList>
            <person name="Ventura M."/>
            <person name="Milani C."/>
            <person name="Lugli G.A."/>
        </authorList>
    </citation>
    <scope>NUCLEOTIDE SEQUENCE [LARGE SCALE GENOMIC DNA]</scope>
    <source>
        <strain evidence="1 2">DSM 23973</strain>
    </source>
</reference>
<dbReference type="AlphaFoldDB" id="A0A087ABD3"/>
<proteinExistence type="predicted"/>
<gene>
    <name evidence="1" type="ORF">BCAL_0450</name>
</gene>
<protein>
    <submittedName>
        <fullName evidence="1">Uncharacterized protein</fullName>
    </submittedName>
</protein>
<dbReference type="EMBL" id="JGYS01000003">
    <property type="protein sequence ID" value="KFI56083.1"/>
    <property type="molecule type" value="Genomic_DNA"/>
</dbReference>
<organism evidence="1 2">
    <name type="scientific">Bifidobacterium callitrichos DSM 23973</name>
    <dbReference type="NCBI Taxonomy" id="1437609"/>
    <lineage>
        <taxon>Bacteria</taxon>
        <taxon>Bacillati</taxon>
        <taxon>Actinomycetota</taxon>
        <taxon>Actinomycetes</taxon>
        <taxon>Bifidobacteriales</taxon>
        <taxon>Bifidobacteriaceae</taxon>
        <taxon>Bifidobacterium</taxon>
    </lineage>
</organism>
<dbReference type="Proteomes" id="UP000029072">
    <property type="component" value="Unassembled WGS sequence"/>
</dbReference>
<dbReference type="AntiFam" id="ANF00157">
    <property type="entry name" value="Shadow ORF (opposite ileS)"/>
</dbReference>
<comment type="caution">
    <text evidence="1">The sequence shown here is derived from an EMBL/GenBank/DDBJ whole genome shotgun (WGS) entry which is preliminary data.</text>
</comment>